<dbReference type="Proteomes" id="UP001501427">
    <property type="component" value="Unassembled WGS sequence"/>
</dbReference>
<evidence type="ECO:0000313" key="2">
    <source>
        <dbReference type="Proteomes" id="UP001501427"/>
    </source>
</evidence>
<name>A0ABP3QWH9_9ACTN</name>
<protein>
    <submittedName>
        <fullName evidence="1">Uncharacterized protein</fullName>
    </submittedName>
</protein>
<sequence length="56" mass="6552">MTHWIPLEVCAGIVEEAIRETLDDRFFNGTVEEIQHTARRRVEELWAELEEVDATP</sequence>
<reference evidence="2" key="1">
    <citation type="journal article" date="2019" name="Int. J. Syst. Evol. Microbiol.">
        <title>The Global Catalogue of Microorganisms (GCM) 10K type strain sequencing project: providing services to taxonomists for standard genome sequencing and annotation.</title>
        <authorList>
            <consortium name="The Broad Institute Genomics Platform"/>
            <consortium name="The Broad Institute Genome Sequencing Center for Infectious Disease"/>
            <person name="Wu L."/>
            <person name="Ma J."/>
        </authorList>
    </citation>
    <scope>NUCLEOTIDE SEQUENCE [LARGE SCALE GENOMIC DNA]</scope>
    <source>
        <strain evidence="2">JCM 10667</strain>
    </source>
</reference>
<comment type="caution">
    <text evidence="1">The sequence shown here is derived from an EMBL/GenBank/DDBJ whole genome shotgun (WGS) entry which is preliminary data.</text>
</comment>
<dbReference type="EMBL" id="BAAAHD010000090">
    <property type="protein sequence ID" value="GAA0597369.1"/>
    <property type="molecule type" value="Genomic_DNA"/>
</dbReference>
<proteinExistence type="predicted"/>
<accession>A0ABP3QWH9</accession>
<keyword evidence="2" id="KW-1185">Reference proteome</keyword>
<evidence type="ECO:0000313" key="1">
    <source>
        <dbReference type="EMBL" id="GAA0597369.1"/>
    </source>
</evidence>
<organism evidence="1 2">
    <name type="scientific">Actinomadura livida</name>
    <dbReference type="NCBI Taxonomy" id="79909"/>
    <lineage>
        <taxon>Bacteria</taxon>
        <taxon>Bacillati</taxon>
        <taxon>Actinomycetota</taxon>
        <taxon>Actinomycetes</taxon>
        <taxon>Streptosporangiales</taxon>
        <taxon>Thermomonosporaceae</taxon>
        <taxon>Actinomadura</taxon>
    </lineage>
</organism>
<gene>
    <name evidence="1" type="ORF">GCM10009546_69240</name>
</gene>